<evidence type="ECO:0000313" key="3">
    <source>
        <dbReference type="Proteomes" id="UP001152320"/>
    </source>
</evidence>
<dbReference type="OrthoDB" id="10053647at2759"/>
<comment type="caution">
    <text evidence="2">The sequence shown here is derived from an EMBL/GenBank/DDBJ whole genome shotgun (WGS) entry which is preliminary data.</text>
</comment>
<gene>
    <name evidence="2" type="ORF">HOLleu_24753</name>
</gene>
<accession>A0A9Q1BRX4</accession>
<evidence type="ECO:0000313" key="2">
    <source>
        <dbReference type="EMBL" id="KAJ8031535.1"/>
    </source>
</evidence>
<evidence type="ECO:0000256" key="1">
    <source>
        <dbReference type="SAM" id="MobiDB-lite"/>
    </source>
</evidence>
<keyword evidence="3" id="KW-1185">Reference proteome</keyword>
<organism evidence="2 3">
    <name type="scientific">Holothuria leucospilota</name>
    <name type="common">Black long sea cucumber</name>
    <name type="synonym">Mertensiothuria leucospilota</name>
    <dbReference type="NCBI Taxonomy" id="206669"/>
    <lineage>
        <taxon>Eukaryota</taxon>
        <taxon>Metazoa</taxon>
        <taxon>Echinodermata</taxon>
        <taxon>Eleutherozoa</taxon>
        <taxon>Echinozoa</taxon>
        <taxon>Holothuroidea</taxon>
        <taxon>Aspidochirotacea</taxon>
        <taxon>Aspidochirotida</taxon>
        <taxon>Holothuriidae</taxon>
        <taxon>Holothuria</taxon>
    </lineage>
</organism>
<reference evidence="2" key="1">
    <citation type="submission" date="2021-10" db="EMBL/GenBank/DDBJ databases">
        <title>Tropical sea cucumber genome reveals ecological adaptation and Cuvierian tubules defense mechanism.</title>
        <authorList>
            <person name="Chen T."/>
        </authorList>
    </citation>
    <scope>NUCLEOTIDE SEQUENCE</scope>
    <source>
        <strain evidence="2">Nanhai2018</strain>
        <tissue evidence="2">Muscle</tissue>
    </source>
</reference>
<dbReference type="AlphaFoldDB" id="A0A9Q1BRX4"/>
<name>A0A9Q1BRX4_HOLLE</name>
<feature type="region of interest" description="Disordered" evidence="1">
    <location>
        <begin position="100"/>
        <end position="121"/>
    </location>
</feature>
<sequence length="121" mass="14075">MGRRTQTVLPTSPELMKPQIPTNVEEKFRRQSNKQAKYYNCSSKVLPSIKVGDSVSVRFRKQWKPGKVVAKSRYPGSFVVQIGLEQYRRNRRDIRISPRFETPSYIADDTDDQETQTKPLL</sequence>
<dbReference type="PANTHER" id="PTHR33244">
    <property type="entry name" value="INTEGRASE CATALYTIC DOMAIN-CONTAINING PROTEIN-RELATED"/>
    <property type="match status" value="1"/>
</dbReference>
<proteinExistence type="predicted"/>
<protein>
    <submittedName>
        <fullName evidence="2">Uncharacterized protein</fullName>
    </submittedName>
</protein>
<dbReference type="Proteomes" id="UP001152320">
    <property type="component" value="Chromosome 12"/>
</dbReference>
<dbReference type="EMBL" id="JAIZAY010000012">
    <property type="protein sequence ID" value="KAJ8031535.1"/>
    <property type="molecule type" value="Genomic_DNA"/>
</dbReference>
<dbReference type="PANTHER" id="PTHR33244:SF3">
    <property type="entry name" value="PEPTIDASE A2 DOMAIN-CONTAINING PROTEIN"/>
    <property type="match status" value="1"/>
</dbReference>